<protein>
    <submittedName>
        <fullName evidence="3">Uncharacterized protein</fullName>
    </submittedName>
</protein>
<organism evidence="3">
    <name type="scientific">Menopon gallinae</name>
    <name type="common">poultry shaft louse</name>
    <dbReference type="NCBI Taxonomy" id="328185"/>
    <lineage>
        <taxon>Eukaryota</taxon>
        <taxon>Metazoa</taxon>
        <taxon>Ecdysozoa</taxon>
        <taxon>Arthropoda</taxon>
        <taxon>Hexapoda</taxon>
        <taxon>Insecta</taxon>
        <taxon>Pterygota</taxon>
        <taxon>Neoptera</taxon>
        <taxon>Paraneoptera</taxon>
        <taxon>Psocodea</taxon>
        <taxon>Troctomorpha</taxon>
        <taxon>Phthiraptera</taxon>
        <taxon>Amblycera</taxon>
        <taxon>Menoponidae</taxon>
        <taxon>Menopon</taxon>
    </lineage>
</organism>
<feature type="compositionally biased region" description="Gly residues" evidence="1">
    <location>
        <begin position="94"/>
        <end position="105"/>
    </location>
</feature>
<comment type="caution">
    <text evidence="3">The sequence shown here is derived from an EMBL/GenBank/DDBJ whole genome shotgun (WGS) entry which is preliminary data.</text>
</comment>
<keyword evidence="2" id="KW-0732">Signal</keyword>
<proteinExistence type="predicted"/>
<sequence>MRWITYAVCLCAVAIQLSNAMPTPEEEEGAVRETLQTIDKQLGNPTAESGFREKRTIGIFRRIFPEISKMIDDKIQQLTSVIFRVVGSAVLRSGLGGGGGGGGSGNSSDSDSGRRVSIVLPTYPPEEYDEEEEEEEEGGNERSCGTRG</sequence>
<evidence type="ECO:0000313" key="3">
    <source>
        <dbReference type="EMBL" id="KAL0269035.1"/>
    </source>
</evidence>
<name>A0AAW2HH75_9NEOP</name>
<feature type="chain" id="PRO_5043374260" evidence="2">
    <location>
        <begin position="21"/>
        <end position="148"/>
    </location>
</feature>
<feature type="region of interest" description="Disordered" evidence="1">
    <location>
        <begin position="94"/>
        <end position="148"/>
    </location>
</feature>
<accession>A0AAW2HH75</accession>
<feature type="compositionally biased region" description="Acidic residues" evidence="1">
    <location>
        <begin position="126"/>
        <end position="138"/>
    </location>
</feature>
<dbReference type="AlphaFoldDB" id="A0AAW2HH75"/>
<feature type="signal peptide" evidence="2">
    <location>
        <begin position="1"/>
        <end position="20"/>
    </location>
</feature>
<gene>
    <name evidence="3" type="ORF">PYX00_010776</name>
</gene>
<dbReference type="EMBL" id="JARGDH010000005">
    <property type="protein sequence ID" value="KAL0269035.1"/>
    <property type="molecule type" value="Genomic_DNA"/>
</dbReference>
<evidence type="ECO:0000256" key="1">
    <source>
        <dbReference type="SAM" id="MobiDB-lite"/>
    </source>
</evidence>
<reference evidence="3" key="1">
    <citation type="journal article" date="2024" name="Gigascience">
        <title>Chromosome-level genome of the poultry shaft louse Menopon gallinae provides insight into the host-switching and adaptive evolution of parasitic lice.</title>
        <authorList>
            <person name="Xu Y."/>
            <person name="Ma L."/>
            <person name="Liu S."/>
            <person name="Liang Y."/>
            <person name="Liu Q."/>
            <person name="He Z."/>
            <person name="Tian L."/>
            <person name="Duan Y."/>
            <person name="Cai W."/>
            <person name="Li H."/>
            <person name="Song F."/>
        </authorList>
    </citation>
    <scope>NUCLEOTIDE SEQUENCE</scope>
    <source>
        <strain evidence="3">Cailab_2023a</strain>
    </source>
</reference>
<evidence type="ECO:0000256" key="2">
    <source>
        <dbReference type="SAM" id="SignalP"/>
    </source>
</evidence>